<protein>
    <submittedName>
        <fullName evidence="2">Uncharacterized protein</fullName>
    </submittedName>
</protein>
<evidence type="ECO:0000313" key="3">
    <source>
        <dbReference type="Proteomes" id="UP001082899"/>
    </source>
</evidence>
<gene>
    <name evidence="2" type="ORF">OVY01_19440</name>
</gene>
<feature type="transmembrane region" description="Helical" evidence="1">
    <location>
        <begin position="60"/>
        <end position="78"/>
    </location>
</feature>
<evidence type="ECO:0000313" key="2">
    <source>
        <dbReference type="EMBL" id="MCY0389321.1"/>
    </source>
</evidence>
<reference evidence="2" key="1">
    <citation type="submission" date="2022-11" db="EMBL/GenBank/DDBJ databases">
        <title>Robbsia betulipollinis sp. nov., isolated from pollen of birch (Betula pendula).</title>
        <authorList>
            <person name="Shi H."/>
            <person name="Ambika Manirajan B."/>
            <person name="Ratering S."/>
            <person name="Geissler-Plaum R."/>
            <person name="Schnell S."/>
        </authorList>
    </citation>
    <scope>NUCLEOTIDE SEQUENCE</scope>
    <source>
        <strain evidence="2">Bb-Pol-6</strain>
    </source>
</reference>
<keyword evidence="3" id="KW-1185">Reference proteome</keyword>
<dbReference type="Proteomes" id="UP001082899">
    <property type="component" value="Unassembled WGS sequence"/>
</dbReference>
<dbReference type="RefSeq" id="WP_267849229.1">
    <property type="nucleotide sequence ID" value="NZ_JAPMXC010000010.1"/>
</dbReference>
<accession>A0ABT3ZRZ7</accession>
<keyword evidence="1" id="KW-0812">Transmembrane</keyword>
<name>A0ABT3ZRZ7_9BURK</name>
<feature type="transmembrane region" description="Helical" evidence="1">
    <location>
        <begin position="90"/>
        <end position="111"/>
    </location>
</feature>
<dbReference type="EMBL" id="JAPMXC010000010">
    <property type="protein sequence ID" value="MCY0389321.1"/>
    <property type="molecule type" value="Genomic_DNA"/>
</dbReference>
<proteinExistence type="predicted"/>
<evidence type="ECO:0000256" key="1">
    <source>
        <dbReference type="SAM" id="Phobius"/>
    </source>
</evidence>
<feature type="transmembrane region" description="Helical" evidence="1">
    <location>
        <begin position="123"/>
        <end position="148"/>
    </location>
</feature>
<organism evidence="2 3">
    <name type="scientific">Robbsia betulipollinis</name>
    <dbReference type="NCBI Taxonomy" id="2981849"/>
    <lineage>
        <taxon>Bacteria</taxon>
        <taxon>Pseudomonadati</taxon>
        <taxon>Pseudomonadota</taxon>
        <taxon>Betaproteobacteria</taxon>
        <taxon>Burkholderiales</taxon>
        <taxon>Burkholderiaceae</taxon>
        <taxon>Robbsia</taxon>
    </lineage>
</organism>
<sequence length="162" mass="17546">MTDASPWAVSLVNAGRWFAQPSLTIAGLAALALVPVGMVWAMLDHRLIHREMVAIKPIKFALSIGVYLLTVSWMLGYVRAERLTSFPVRAATLGLLGGAAVELLCIVLQAARGRRSHFNTSTPMDAAISATMGIMVILFVGMLLPLAWEVARWPRPGAAPRR</sequence>
<comment type="caution">
    <text evidence="2">The sequence shown here is derived from an EMBL/GenBank/DDBJ whole genome shotgun (WGS) entry which is preliminary data.</text>
</comment>
<feature type="transmembrane region" description="Helical" evidence="1">
    <location>
        <begin position="20"/>
        <end position="40"/>
    </location>
</feature>
<keyword evidence="1" id="KW-1133">Transmembrane helix</keyword>
<keyword evidence="1" id="KW-0472">Membrane</keyword>